<accession>A0A4Y4AUX6</accession>
<protein>
    <recommendedName>
        <fullName evidence="3">ATPase AAA-type core domain-containing protein</fullName>
    </recommendedName>
</protein>
<sequence>MSFKLLAIRPLEGCNEDFLKNLEVNRIYKFYSDYKFYNNDIELSENKKLNVTHIKYESTTTFPKNLYDDFIDISAIVGKNGSGKSALVQLLCGGIYNLSIMKKFIKVKDIKKEKIDRLKVQIFYSFKNRTINKKLLEDFYVLEINGDVISLNEDSNGKFNYKKNDYNYLSKLIPFLFYNIVNNYSIYGLNATEVGSWINKIFIKNDGYRTPIVLNPYREDGNIDVNLETFFAKNRLLSNLLNLNFDRLGLKKNSSINPKKFNDLFNKDKVVSNSNYLENKKVVKLELSLNFEKFKDKQGNVNLKYLEYAKKYLHHVFNILYISNEEKRDYTKNDLIRLLSNSTIVEQYVLNYIFYKLEKISPFINDNLNEKNFLSYLKNLNDNFSDSHVLFKVYQAINFLKYDIYKDFKNDNNFEINVNDHSEESISNKISILMEYEREKFRDKYSGNHIIIYPSLLVTNIAFLPPPIFNIDIVFSENQGKLSDLSSGEKQIIYSIQGILYHLINISSKNSFRSNVENSYQFINIILDEVELYFHPDMQRKFVFSLINAIKGTYLQGIQGINVLFITHSPFILSDIPKQNVLFLEVDEISKKAKPNLYEGYNTFGANIHEMLTNGFFLGSTKGEFAISKINEFLSYYKKVSNLKIGTSEYNDDKKIFEDEKKDYYEKLISIIGEDYIRKILENHLEQLYNHFEIINEISKEDLFERKKALIVEIEEIDKKLTKNEKDKL</sequence>
<name>A0A4Y4AUX6_9FLAO</name>
<dbReference type="EMBL" id="BJNP01000014">
    <property type="protein sequence ID" value="GEC72028.1"/>
    <property type="molecule type" value="Genomic_DNA"/>
</dbReference>
<comment type="caution">
    <text evidence="1">The sequence shown here is derived from an EMBL/GenBank/DDBJ whole genome shotgun (WGS) entry which is preliminary data.</text>
</comment>
<evidence type="ECO:0000313" key="1">
    <source>
        <dbReference type="EMBL" id="GEC72028.1"/>
    </source>
</evidence>
<keyword evidence="2" id="KW-1185">Reference proteome</keyword>
<dbReference type="CDD" id="cd00267">
    <property type="entry name" value="ABC_ATPase"/>
    <property type="match status" value="1"/>
</dbReference>
<evidence type="ECO:0008006" key="3">
    <source>
        <dbReference type="Google" id="ProtNLM"/>
    </source>
</evidence>
<dbReference type="RefSeq" id="WP_073245597.1">
    <property type="nucleotide sequence ID" value="NZ_BJNP01000014.1"/>
</dbReference>
<reference evidence="1 2" key="1">
    <citation type="submission" date="2019-06" db="EMBL/GenBank/DDBJ databases">
        <title>Whole genome shotgun sequence of Flavobacterium flevense NBRC 14960.</title>
        <authorList>
            <person name="Hosoyama A."/>
            <person name="Uohara A."/>
            <person name="Ohji S."/>
            <person name="Ichikawa N."/>
        </authorList>
    </citation>
    <scope>NUCLEOTIDE SEQUENCE [LARGE SCALE GENOMIC DNA]</scope>
    <source>
        <strain evidence="1 2">NBRC 14960</strain>
    </source>
</reference>
<proteinExistence type="predicted"/>
<dbReference type="STRING" id="983.SAMN05443543_107107"/>
<dbReference type="OrthoDB" id="997844at2"/>
<organism evidence="1 2">
    <name type="scientific">Flavobacterium flevense</name>
    <dbReference type="NCBI Taxonomy" id="983"/>
    <lineage>
        <taxon>Bacteria</taxon>
        <taxon>Pseudomonadati</taxon>
        <taxon>Bacteroidota</taxon>
        <taxon>Flavobacteriia</taxon>
        <taxon>Flavobacteriales</taxon>
        <taxon>Flavobacteriaceae</taxon>
        <taxon>Flavobacterium</taxon>
    </lineage>
</organism>
<gene>
    <name evidence="1" type="ORF">FFL01_15670</name>
</gene>
<dbReference type="Proteomes" id="UP000316775">
    <property type="component" value="Unassembled WGS sequence"/>
</dbReference>
<evidence type="ECO:0000313" key="2">
    <source>
        <dbReference type="Proteomes" id="UP000316775"/>
    </source>
</evidence>
<dbReference type="AlphaFoldDB" id="A0A4Y4AUX6"/>
<dbReference type="SUPFAM" id="SSF52540">
    <property type="entry name" value="P-loop containing nucleoside triphosphate hydrolases"/>
    <property type="match status" value="1"/>
</dbReference>
<dbReference type="InterPro" id="IPR027417">
    <property type="entry name" value="P-loop_NTPase"/>
</dbReference>